<dbReference type="Proteomes" id="UP001283361">
    <property type="component" value="Unassembled WGS sequence"/>
</dbReference>
<keyword evidence="2 6" id="KW-0812">Transmembrane</keyword>
<feature type="compositionally biased region" description="Polar residues" evidence="5">
    <location>
        <begin position="30"/>
        <end position="46"/>
    </location>
</feature>
<dbReference type="PANTHER" id="PTHR13715:SF99">
    <property type="entry name" value="INOSITOL 1,4,5-TRISPHOSPHATE RECEPTOR-LIKE PROTEIN A"/>
    <property type="match status" value="1"/>
</dbReference>
<dbReference type="EMBL" id="JAWDGP010002877">
    <property type="protein sequence ID" value="KAK3779176.1"/>
    <property type="molecule type" value="Genomic_DNA"/>
</dbReference>
<feature type="compositionally biased region" description="Polar residues" evidence="5">
    <location>
        <begin position="1"/>
        <end position="18"/>
    </location>
</feature>
<keyword evidence="4 6" id="KW-0472">Membrane</keyword>
<protein>
    <submittedName>
        <fullName evidence="9">Uncharacterized protein</fullName>
    </submittedName>
</protein>
<sequence>MRPHYQNKTWTELPSVSSTRDHYQNKTWTELPSVSSTRPHYQNKANSDAPHNYEWYYNEEEEINVKLNIFAVNMEKAYGGKNDLRNQLGIESDAEYSEMDGDEELPLGQEFQEHLKCFIDEKQTKANLKFARAEKLIQQLAISIQLPSLSEKETLEQQELDIKCLMLLRGLIHNEIVRLPDDWESDPKGHKKALKKIEEVQNALDHYGVVDATLDHLSRPQDDIVRELLAFLASLLFSGNSNVQDSMYAFFTGTREETFFFAVKNRVHLSALATREKRLLHAMHQAKIEELVAQAKALQKAMKSGAANPADTIMATQIGSMLSMARSRANLRASKSSLHGKRKRAGSGVGGTKNPMGSRTLVAAKLQNKAQKALDQEALMSGDKLATAINGGSLMVPEVGIRPLSSGPNKSWKGGADSASVLSASSAANKKKKKSKAQVGPEQDVQMTEVEVKIEELDDEELLELTEGAMSTSDDLDFKDDGYIELVLRVLGLMCDNQKKGLQDYLREQPDNIKSVNLVAETTRFLNILYGNVNDKTIPLITQLFDTLVEFTSGNFQNQAIVFDNKICEYINHILRLGQFKGCNQPEVYGLKTSIAALIRSLSEENPPTGESDSAPAGAQAISQMPLTLQDSMEAEVLEYLDSETLIGVMTEAYKTLLNLNAEEDDGLYDDIATVGFLYFHILCRKMDLHPKITKQHVVKTPEDEDAWEFFKENTLSIEIVKDDVLQKIYFQVKDKNVLREEIKEKFKYEVDRTSPSNKLRDFMDWSSCIIDDIKYQRKIHANPLTRFFVQSWWWLNPAVLLVTAALCIIVLVSWKAPDSDTDPIPDMSSYKGAKEMIWILGGVHNLLSIFIFISYILSNHPTFPKFKDFTRFFTHCIPSREDEDDDEEEEDTPAAHLEVKFFSVTTFYYIIFLVCSILGTIFYGYFFSFHLLHMALMNQLLKRVIQAVTRNGVSLILVAILGLAITFMFSLVAFAFYREYLDAGQGRQCRTAYECFTTLIHHGIVEGMYSTFEQELNGVSYPKTLLIAIFDLIFFILITTIGLNIIFGIIVDTFSELRDSKWQIDNDMKTTCFICSRESYDFERQAGGFEKHVKQEHNQWAYLFFFIHLDETRPNDYSALELYVHKLLKKNNFDFFPLNRALSLIHEEDSSEVKLETLMNQVEYLVTKMKEEEAAKEREKEKQRQLEWEAKHKQKSST</sequence>
<name>A0AAE1DQB5_9GAST</name>
<feature type="region of interest" description="Disordered" evidence="5">
    <location>
        <begin position="1"/>
        <end position="24"/>
    </location>
</feature>
<feature type="region of interest" description="Disordered" evidence="5">
    <location>
        <begin position="423"/>
        <end position="444"/>
    </location>
</feature>
<evidence type="ECO:0000256" key="5">
    <source>
        <dbReference type="SAM" id="MobiDB-lite"/>
    </source>
</evidence>
<feature type="transmembrane region" description="Helical" evidence="6">
    <location>
        <begin position="954"/>
        <end position="978"/>
    </location>
</feature>
<dbReference type="InterPro" id="IPR005821">
    <property type="entry name" value="Ion_trans_dom"/>
</dbReference>
<feature type="compositionally biased region" description="Basic and acidic residues" evidence="5">
    <location>
        <begin position="1174"/>
        <end position="1192"/>
    </location>
</feature>
<evidence type="ECO:0000259" key="7">
    <source>
        <dbReference type="Pfam" id="PF00520"/>
    </source>
</evidence>
<feature type="domain" description="Ion transport" evidence="7">
    <location>
        <begin position="902"/>
        <end position="1061"/>
    </location>
</feature>
<dbReference type="GO" id="GO:0005216">
    <property type="term" value="F:monoatomic ion channel activity"/>
    <property type="evidence" value="ECO:0007669"/>
    <property type="project" value="InterPro"/>
</dbReference>
<reference evidence="9" key="1">
    <citation type="journal article" date="2023" name="G3 (Bethesda)">
        <title>A reference genome for the long-term kleptoplast-retaining sea slug Elysia crispata morphotype clarki.</title>
        <authorList>
            <person name="Eastman K.E."/>
            <person name="Pendleton A.L."/>
            <person name="Shaikh M.A."/>
            <person name="Suttiyut T."/>
            <person name="Ogas R."/>
            <person name="Tomko P."/>
            <person name="Gavelis G."/>
            <person name="Widhalm J.R."/>
            <person name="Wisecaver J.H."/>
        </authorList>
    </citation>
    <scope>NUCLEOTIDE SEQUENCE</scope>
    <source>
        <strain evidence="9">ECLA1</strain>
    </source>
</reference>
<feature type="region of interest" description="Disordered" evidence="5">
    <location>
        <begin position="30"/>
        <end position="49"/>
    </location>
</feature>
<feature type="region of interest" description="Disordered" evidence="5">
    <location>
        <begin position="1174"/>
        <end position="1199"/>
    </location>
</feature>
<keyword evidence="10" id="KW-1185">Reference proteome</keyword>
<evidence type="ECO:0000313" key="10">
    <source>
        <dbReference type="Proteomes" id="UP001283361"/>
    </source>
</evidence>
<gene>
    <name evidence="9" type="ORF">RRG08_037237</name>
</gene>
<comment type="subcellular location">
    <subcellularLocation>
        <location evidence="1">Membrane</location>
        <topology evidence="1">Multi-pass membrane protein</topology>
    </subcellularLocation>
</comment>
<evidence type="ECO:0000256" key="4">
    <source>
        <dbReference type="ARBA" id="ARBA00023136"/>
    </source>
</evidence>
<feature type="transmembrane region" description="Helical" evidence="6">
    <location>
        <begin position="836"/>
        <end position="858"/>
    </location>
</feature>
<feature type="transmembrane region" description="Helical" evidence="6">
    <location>
        <begin position="1026"/>
        <end position="1052"/>
    </location>
</feature>
<dbReference type="InterPro" id="IPR015925">
    <property type="entry name" value="Ryanodine_IP3_receptor"/>
</dbReference>
<feature type="transmembrane region" description="Helical" evidence="6">
    <location>
        <begin position="793"/>
        <end position="815"/>
    </location>
</feature>
<evidence type="ECO:0000313" key="9">
    <source>
        <dbReference type="EMBL" id="KAK3779176.1"/>
    </source>
</evidence>
<dbReference type="AlphaFoldDB" id="A0AAE1DQB5"/>
<dbReference type="Pfam" id="PF08454">
    <property type="entry name" value="RIH_assoc"/>
    <property type="match status" value="1"/>
</dbReference>
<dbReference type="InterPro" id="IPR013662">
    <property type="entry name" value="RIH_assoc-dom"/>
</dbReference>
<evidence type="ECO:0000256" key="6">
    <source>
        <dbReference type="SAM" id="Phobius"/>
    </source>
</evidence>
<keyword evidence="3 6" id="KW-1133">Transmembrane helix</keyword>
<accession>A0AAE1DQB5</accession>
<evidence type="ECO:0000256" key="1">
    <source>
        <dbReference type="ARBA" id="ARBA00004141"/>
    </source>
</evidence>
<comment type="caution">
    <text evidence="9">The sequence shown here is derived from an EMBL/GenBank/DDBJ whole genome shotgun (WGS) entry which is preliminary data.</text>
</comment>
<dbReference type="GO" id="GO:0016020">
    <property type="term" value="C:membrane"/>
    <property type="evidence" value="ECO:0007669"/>
    <property type="project" value="UniProtKB-SubCell"/>
</dbReference>
<dbReference type="PANTHER" id="PTHR13715">
    <property type="entry name" value="RYANODINE RECEPTOR AND IP3 RECEPTOR"/>
    <property type="match status" value="1"/>
</dbReference>
<evidence type="ECO:0000256" key="2">
    <source>
        <dbReference type="ARBA" id="ARBA00022692"/>
    </source>
</evidence>
<feature type="transmembrane region" description="Helical" evidence="6">
    <location>
        <begin position="908"/>
        <end position="933"/>
    </location>
</feature>
<dbReference type="Pfam" id="PF00520">
    <property type="entry name" value="Ion_trans"/>
    <property type="match status" value="1"/>
</dbReference>
<organism evidence="9 10">
    <name type="scientific">Elysia crispata</name>
    <name type="common">lettuce slug</name>
    <dbReference type="NCBI Taxonomy" id="231223"/>
    <lineage>
        <taxon>Eukaryota</taxon>
        <taxon>Metazoa</taxon>
        <taxon>Spiralia</taxon>
        <taxon>Lophotrochozoa</taxon>
        <taxon>Mollusca</taxon>
        <taxon>Gastropoda</taxon>
        <taxon>Heterobranchia</taxon>
        <taxon>Euthyneura</taxon>
        <taxon>Panpulmonata</taxon>
        <taxon>Sacoglossa</taxon>
        <taxon>Placobranchoidea</taxon>
        <taxon>Plakobranchidae</taxon>
        <taxon>Elysia</taxon>
    </lineage>
</organism>
<evidence type="ECO:0000256" key="3">
    <source>
        <dbReference type="ARBA" id="ARBA00022989"/>
    </source>
</evidence>
<feature type="domain" description="RyR/IP3R Homology associated" evidence="8">
    <location>
        <begin position="483"/>
        <end position="575"/>
    </location>
</feature>
<evidence type="ECO:0000259" key="8">
    <source>
        <dbReference type="Pfam" id="PF08454"/>
    </source>
</evidence>
<proteinExistence type="predicted"/>
<feature type="region of interest" description="Disordered" evidence="5">
    <location>
        <begin position="333"/>
        <end position="356"/>
    </location>
</feature>
<dbReference type="GO" id="GO:0006816">
    <property type="term" value="P:calcium ion transport"/>
    <property type="evidence" value="ECO:0007669"/>
    <property type="project" value="InterPro"/>
</dbReference>